<protein>
    <submittedName>
        <fullName evidence="1">Uncharacterized protein</fullName>
    </submittedName>
</protein>
<dbReference type="Proteomes" id="UP000036013">
    <property type="component" value="Unassembled WGS sequence"/>
</dbReference>
<accession>A0A837LA74</accession>
<evidence type="ECO:0000313" key="1">
    <source>
        <dbReference type="EMBL" id="KLP90702.1"/>
    </source>
</evidence>
<organism evidence="1 2">
    <name type="scientific">Enterobacter roggenkampii</name>
    <dbReference type="NCBI Taxonomy" id="1812935"/>
    <lineage>
        <taxon>Bacteria</taxon>
        <taxon>Pseudomonadati</taxon>
        <taxon>Pseudomonadota</taxon>
        <taxon>Gammaproteobacteria</taxon>
        <taxon>Enterobacterales</taxon>
        <taxon>Enterobacteriaceae</taxon>
        <taxon>Enterobacter</taxon>
        <taxon>Enterobacter cloacae complex</taxon>
    </lineage>
</organism>
<reference evidence="1 2" key="1">
    <citation type="submission" date="2015-06" db="EMBL/GenBank/DDBJ databases">
        <authorList>
            <person name="Adams M."/>
            <person name="Sutton G."/>
            <person name="Nelson K."/>
            <person name="Bonomo R."/>
            <person name="McCorrison J."/>
            <person name="Sanka R."/>
            <person name="Brinkac L."/>
            <person name="Nierman W."/>
        </authorList>
    </citation>
    <scope>NUCLEOTIDE SEQUENCE [LARGE SCALE GENOMIC DNA]</scope>
    <source>
        <strain evidence="1 2">GN02692</strain>
    </source>
</reference>
<dbReference type="EMBL" id="LEDI01000111">
    <property type="protein sequence ID" value="KLP90702.1"/>
    <property type="molecule type" value="Genomic_DNA"/>
</dbReference>
<name>A0A837LA74_9ENTR</name>
<gene>
    <name evidence="1" type="ORF">ABF77_26320</name>
</gene>
<sequence length="65" mass="7524">MQRAFLREERMKACPVHEPPTAPIFMLPICAILTGINWHAFTGIILLMQISYQAKKSHFTNKILR</sequence>
<proteinExistence type="predicted"/>
<comment type="caution">
    <text evidence="1">The sequence shown here is derived from an EMBL/GenBank/DDBJ whole genome shotgun (WGS) entry which is preliminary data.</text>
</comment>
<evidence type="ECO:0000313" key="2">
    <source>
        <dbReference type="Proteomes" id="UP000036013"/>
    </source>
</evidence>
<dbReference type="AlphaFoldDB" id="A0A837LA74"/>